<evidence type="ECO:0000313" key="9">
    <source>
        <dbReference type="Proteomes" id="UP001220395"/>
    </source>
</evidence>
<dbReference type="RefSeq" id="WP_273687177.1">
    <property type="nucleotide sequence ID" value="NZ_CP117411.1"/>
</dbReference>
<dbReference type="CDD" id="cd02440">
    <property type="entry name" value="AdoMet_MTases"/>
    <property type="match status" value="1"/>
</dbReference>
<evidence type="ECO:0000256" key="6">
    <source>
        <dbReference type="PROSITE-ProRule" id="PRU01023"/>
    </source>
</evidence>
<dbReference type="PROSITE" id="PS01153">
    <property type="entry name" value="NOL1_NOP2_SUN"/>
    <property type="match status" value="1"/>
</dbReference>
<evidence type="ECO:0000256" key="1">
    <source>
        <dbReference type="ARBA" id="ARBA00007494"/>
    </source>
</evidence>
<feature type="binding site" evidence="6">
    <location>
        <position position="265"/>
    </location>
    <ligand>
        <name>S-adenosyl-L-methionine</name>
        <dbReference type="ChEBI" id="CHEBI:59789"/>
    </ligand>
</feature>
<feature type="active site" description="Nucleophile" evidence="6">
    <location>
        <position position="360"/>
    </location>
</feature>
<keyword evidence="9" id="KW-1185">Reference proteome</keyword>
<gene>
    <name evidence="8" type="ORF">PQ455_16280</name>
</gene>
<feature type="binding site" evidence="6">
    <location>
        <position position="307"/>
    </location>
    <ligand>
        <name>S-adenosyl-L-methionine</name>
        <dbReference type="ChEBI" id="CHEBI:59789"/>
    </ligand>
</feature>
<sequence>MADTDPPGTAARRAALRLLDAVLRKGLPLESALASATRDIERGDDRAFAHAIAAEVLRRLPDLDALIDGATAKPLPDDAKARTALRIALIQPLALGTPQHAAISTVLPLVDGGPKRLVHGVFGSLMRSGAQLPPTPSLPAAVALRWAEAWGDGMAEAAARAIAAPPPIDITLRDAGRDPAVTAEWAERLEGVSLAPGHVRIPAGSSVPDLPGYADGAWWVQDISATLPARLLGVGKGRHAIDLCAAPGGKTLQLAAAGWSVRAIDLVEARLKRVRENLARTRLQAKCVTADALTFAPPEPVDAVLLDAPCSATGIFRRHPDVLHRVRPRAIEGLAERQSAMLARAADALKPGGTLIYSVCSLEPAEGEGVTDAFLASHPGFIADPVAQEELPEGFAPDAAGRVRVLPGTLADAGGADGFFVARFRKG</sequence>
<evidence type="ECO:0000256" key="2">
    <source>
        <dbReference type="ARBA" id="ARBA00022603"/>
    </source>
</evidence>
<dbReference type="InterPro" id="IPR006027">
    <property type="entry name" value="NusB_RsmB_TIM44"/>
</dbReference>
<dbReference type="InterPro" id="IPR035926">
    <property type="entry name" value="NusB-like_sf"/>
</dbReference>
<dbReference type="PANTHER" id="PTHR22807">
    <property type="entry name" value="NOP2 YEAST -RELATED NOL1/NOP2/FMU SUN DOMAIN-CONTAINING"/>
    <property type="match status" value="1"/>
</dbReference>
<dbReference type="EMBL" id="CP117411">
    <property type="protein sequence ID" value="WCT73157.1"/>
    <property type="molecule type" value="Genomic_DNA"/>
</dbReference>
<dbReference type="Gene3D" id="3.40.50.150">
    <property type="entry name" value="Vaccinia Virus protein VP39"/>
    <property type="match status" value="1"/>
</dbReference>
<evidence type="ECO:0000256" key="3">
    <source>
        <dbReference type="ARBA" id="ARBA00022679"/>
    </source>
</evidence>
<proteinExistence type="inferred from homology"/>
<keyword evidence="3 6" id="KW-0808">Transferase</keyword>
<feature type="domain" description="SAM-dependent MTase RsmB/NOP-type" evidence="7">
    <location>
        <begin position="147"/>
        <end position="427"/>
    </location>
</feature>
<dbReference type="GO" id="GO:0008168">
    <property type="term" value="F:methyltransferase activity"/>
    <property type="evidence" value="ECO:0007669"/>
    <property type="project" value="UniProtKB-KW"/>
</dbReference>
<keyword evidence="2 6" id="KW-0489">Methyltransferase</keyword>
<dbReference type="PROSITE" id="PS51686">
    <property type="entry name" value="SAM_MT_RSMB_NOP"/>
    <property type="match status" value="1"/>
</dbReference>
<feature type="binding site" evidence="6">
    <location>
        <position position="291"/>
    </location>
    <ligand>
        <name>S-adenosyl-L-methionine</name>
        <dbReference type="ChEBI" id="CHEBI:59789"/>
    </ligand>
</feature>
<protein>
    <submittedName>
        <fullName evidence="8">RsmB/NOP family class I SAM-dependent RNA methyltransferase</fullName>
    </submittedName>
</protein>
<dbReference type="InterPro" id="IPR023267">
    <property type="entry name" value="RCMT"/>
</dbReference>
<dbReference type="SUPFAM" id="SSF48013">
    <property type="entry name" value="NusB-like"/>
    <property type="match status" value="1"/>
</dbReference>
<keyword evidence="4 6" id="KW-0949">S-adenosyl-L-methionine</keyword>
<organism evidence="8 9">
    <name type="scientific">Sphingomonas naphthae</name>
    <dbReference type="NCBI Taxonomy" id="1813468"/>
    <lineage>
        <taxon>Bacteria</taxon>
        <taxon>Pseudomonadati</taxon>
        <taxon>Pseudomonadota</taxon>
        <taxon>Alphaproteobacteria</taxon>
        <taxon>Sphingomonadales</taxon>
        <taxon>Sphingomonadaceae</taxon>
        <taxon>Sphingomonas</taxon>
    </lineage>
</organism>
<dbReference type="Pfam" id="PF01029">
    <property type="entry name" value="NusB"/>
    <property type="match status" value="1"/>
</dbReference>
<comment type="similarity">
    <text evidence="1 6">Belongs to the class I-like SAM-binding methyltransferase superfamily. RsmB/NOP family.</text>
</comment>
<dbReference type="Gene3D" id="1.10.940.10">
    <property type="entry name" value="NusB-like"/>
    <property type="match status" value="1"/>
</dbReference>
<dbReference type="SUPFAM" id="SSF53335">
    <property type="entry name" value="S-adenosyl-L-methionine-dependent methyltransferases"/>
    <property type="match status" value="1"/>
</dbReference>
<reference evidence="8 9" key="1">
    <citation type="submission" date="2023-02" db="EMBL/GenBank/DDBJ databases">
        <title>Genome sequence of Sphingomonas naphthae.</title>
        <authorList>
            <person name="Kim S."/>
            <person name="Heo J."/>
            <person name="Kwon S.-W."/>
        </authorList>
    </citation>
    <scope>NUCLEOTIDE SEQUENCE [LARGE SCALE GENOMIC DNA]</scope>
    <source>
        <strain evidence="8 9">KACC 18716</strain>
    </source>
</reference>
<dbReference type="GO" id="GO:0032259">
    <property type="term" value="P:methylation"/>
    <property type="evidence" value="ECO:0007669"/>
    <property type="project" value="UniProtKB-KW"/>
</dbReference>
<dbReference type="InterPro" id="IPR029063">
    <property type="entry name" value="SAM-dependent_MTases_sf"/>
</dbReference>
<keyword evidence="5 6" id="KW-0694">RNA-binding</keyword>
<name>A0ABY7TIV2_9SPHN</name>
<evidence type="ECO:0000256" key="5">
    <source>
        <dbReference type="ARBA" id="ARBA00022884"/>
    </source>
</evidence>
<dbReference type="InterPro" id="IPR049560">
    <property type="entry name" value="MeTrfase_RsmB-F_NOP2_cat"/>
</dbReference>
<dbReference type="Pfam" id="PF01189">
    <property type="entry name" value="Methyltr_RsmB-F"/>
    <property type="match status" value="1"/>
</dbReference>
<dbReference type="PANTHER" id="PTHR22807:SF61">
    <property type="entry name" value="NOL1_NOP2_SUN FAMILY PROTEIN _ ANTITERMINATION NUSB DOMAIN-CONTAINING PROTEIN"/>
    <property type="match status" value="1"/>
</dbReference>
<dbReference type="Proteomes" id="UP001220395">
    <property type="component" value="Chromosome"/>
</dbReference>
<evidence type="ECO:0000256" key="4">
    <source>
        <dbReference type="ARBA" id="ARBA00022691"/>
    </source>
</evidence>
<dbReference type="PRINTS" id="PR02008">
    <property type="entry name" value="RCMTFAMILY"/>
</dbReference>
<evidence type="ECO:0000313" key="8">
    <source>
        <dbReference type="EMBL" id="WCT73157.1"/>
    </source>
</evidence>
<feature type="binding site" evidence="6">
    <location>
        <begin position="244"/>
        <end position="250"/>
    </location>
    <ligand>
        <name>S-adenosyl-L-methionine</name>
        <dbReference type="ChEBI" id="CHEBI:59789"/>
    </ligand>
</feature>
<dbReference type="InterPro" id="IPR018314">
    <property type="entry name" value="RsmB/NOL1/NOP2-like_CS"/>
</dbReference>
<evidence type="ECO:0000259" key="7">
    <source>
        <dbReference type="PROSITE" id="PS51686"/>
    </source>
</evidence>
<accession>A0ABY7TIV2</accession>
<dbReference type="InterPro" id="IPR001678">
    <property type="entry name" value="MeTrfase_RsmB-F_NOP2_dom"/>
</dbReference>